<keyword evidence="2" id="KW-1133">Transmembrane helix</keyword>
<dbReference type="Proteomes" id="UP000023152">
    <property type="component" value="Unassembled WGS sequence"/>
</dbReference>
<name>X6LSZ4_RETFI</name>
<reference evidence="3 4" key="1">
    <citation type="journal article" date="2013" name="Curr. Biol.">
        <title>The Genome of the Foraminiferan Reticulomyxa filosa.</title>
        <authorList>
            <person name="Glockner G."/>
            <person name="Hulsmann N."/>
            <person name="Schleicher M."/>
            <person name="Noegel A.A."/>
            <person name="Eichinger L."/>
            <person name="Gallinger C."/>
            <person name="Pawlowski J."/>
            <person name="Sierra R."/>
            <person name="Euteneuer U."/>
            <person name="Pillet L."/>
            <person name="Moustafa A."/>
            <person name="Platzer M."/>
            <person name="Groth M."/>
            <person name="Szafranski K."/>
            <person name="Schliwa M."/>
        </authorList>
    </citation>
    <scope>NUCLEOTIDE SEQUENCE [LARGE SCALE GENOMIC DNA]</scope>
</reference>
<evidence type="ECO:0000256" key="2">
    <source>
        <dbReference type="SAM" id="Phobius"/>
    </source>
</evidence>
<comment type="caution">
    <text evidence="3">The sequence shown here is derived from an EMBL/GenBank/DDBJ whole genome shotgun (WGS) entry which is preliminary data.</text>
</comment>
<feature type="compositionally biased region" description="Basic and acidic residues" evidence="1">
    <location>
        <begin position="104"/>
        <end position="119"/>
    </location>
</feature>
<feature type="compositionally biased region" description="Polar residues" evidence="1">
    <location>
        <begin position="218"/>
        <end position="235"/>
    </location>
</feature>
<feature type="compositionally biased region" description="Low complexity" evidence="1">
    <location>
        <begin position="163"/>
        <end position="178"/>
    </location>
</feature>
<proteinExistence type="predicted"/>
<evidence type="ECO:0000313" key="4">
    <source>
        <dbReference type="Proteomes" id="UP000023152"/>
    </source>
</evidence>
<gene>
    <name evidence="3" type="ORF">RFI_32358</name>
</gene>
<evidence type="ECO:0000256" key="1">
    <source>
        <dbReference type="SAM" id="MobiDB-lite"/>
    </source>
</evidence>
<feature type="compositionally biased region" description="Basic and acidic residues" evidence="1">
    <location>
        <begin position="192"/>
        <end position="211"/>
    </location>
</feature>
<evidence type="ECO:0000313" key="3">
    <source>
        <dbReference type="EMBL" id="ETO05038.1"/>
    </source>
</evidence>
<accession>X6LSZ4</accession>
<keyword evidence="2" id="KW-0472">Membrane</keyword>
<feature type="region of interest" description="Disordered" evidence="1">
    <location>
        <begin position="93"/>
        <end position="119"/>
    </location>
</feature>
<sequence length="235" mass="26053">MIEKTLTKHSKGLDMTLVLIIAVLIALLMVVCVAFGWYYFRTKLAMKAIKQTQQHVSDMTAPQQELSPKQQKFVAGCLKLTCIKKNKQTNKKVRHATRVTVGSDKNKEEEGEKGMEGVEGEVRVDLASFLAHSNIQPQPNVSIVTPQDDSDNEEEEENDNDDGNNGNTNETQTTAQGEVRISDVADNVNVNAKEKKQRDEESRSASRKASEMFEPVENPSNDPATITSAPDLTFS</sequence>
<dbReference type="AlphaFoldDB" id="X6LSZ4"/>
<feature type="compositionally biased region" description="Polar residues" evidence="1">
    <location>
        <begin position="132"/>
        <end position="145"/>
    </location>
</feature>
<feature type="compositionally biased region" description="Acidic residues" evidence="1">
    <location>
        <begin position="148"/>
        <end position="162"/>
    </location>
</feature>
<dbReference type="EMBL" id="ASPP01028610">
    <property type="protein sequence ID" value="ETO05038.1"/>
    <property type="molecule type" value="Genomic_DNA"/>
</dbReference>
<organism evidence="3 4">
    <name type="scientific">Reticulomyxa filosa</name>
    <dbReference type="NCBI Taxonomy" id="46433"/>
    <lineage>
        <taxon>Eukaryota</taxon>
        <taxon>Sar</taxon>
        <taxon>Rhizaria</taxon>
        <taxon>Retaria</taxon>
        <taxon>Foraminifera</taxon>
        <taxon>Monothalamids</taxon>
        <taxon>Reticulomyxidae</taxon>
        <taxon>Reticulomyxa</taxon>
    </lineage>
</organism>
<keyword evidence="2" id="KW-0812">Transmembrane</keyword>
<feature type="region of interest" description="Disordered" evidence="1">
    <location>
        <begin position="132"/>
        <end position="235"/>
    </location>
</feature>
<feature type="transmembrane region" description="Helical" evidence="2">
    <location>
        <begin position="15"/>
        <end position="40"/>
    </location>
</feature>
<protein>
    <submittedName>
        <fullName evidence="3">Uncharacterized protein</fullName>
    </submittedName>
</protein>
<keyword evidence="4" id="KW-1185">Reference proteome</keyword>